<dbReference type="InterPro" id="IPR013767">
    <property type="entry name" value="PAS_fold"/>
</dbReference>
<dbReference type="PROSITE" id="PS50887">
    <property type="entry name" value="GGDEF"/>
    <property type="match status" value="1"/>
</dbReference>
<evidence type="ECO:0000313" key="5">
    <source>
        <dbReference type="Proteomes" id="UP000555552"/>
    </source>
</evidence>
<dbReference type="SMART" id="SM00091">
    <property type="entry name" value="PAS"/>
    <property type="match status" value="1"/>
</dbReference>
<dbReference type="InterPro" id="IPR043128">
    <property type="entry name" value="Rev_trsase/Diguanyl_cyclase"/>
</dbReference>
<sequence>MDAGAAASPSGHRAGPRPVTTAAGAHALEQALVASTPALVCVIAGDGRILLFNPALERSTGWRAEEVLGRSFYEVLAVPHEAALAREFVEDAVRTGVADAQEGDWLDRWGGVRRVSLLTSVLRDEQGRATGVACVGVDVTEQRREEARLREAAASDPLTGLRNRTALLAALAAELRSGAVGTGVLFCDLDRFKAANDTHGHDVGDQLLVEVAARLRAVTDADDVVARLGGDEFVVLLRRGGAGRLSALREAVDAALARPFETAHGCVLLGASVGAALGAPGDDPERLLAAADRHMYGIKSRRRERRRVPDPR</sequence>
<keyword evidence="5" id="KW-1185">Reference proteome</keyword>
<dbReference type="SMART" id="SM00267">
    <property type="entry name" value="GGDEF"/>
    <property type="match status" value="1"/>
</dbReference>
<dbReference type="InterPro" id="IPR000700">
    <property type="entry name" value="PAS-assoc_C"/>
</dbReference>
<dbReference type="InterPro" id="IPR052155">
    <property type="entry name" value="Biofilm_reg_signaling"/>
</dbReference>
<dbReference type="Proteomes" id="UP000555552">
    <property type="component" value="Unassembled WGS sequence"/>
</dbReference>
<dbReference type="SUPFAM" id="SSF55785">
    <property type="entry name" value="PYP-like sensor domain (PAS domain)"/>
    <property type="match status" value="1"/>
</dbReference>
<dbReference type="EMBL" id="JABEMA010000172">
    <property type="protein sequence ID" value="NNH23631.1"/>
    <property type="molecule type" value="Genomic_DNA"/>
</dbReference>
<dbReference type="NCBIfam" id="TIGR00254">
    <property type="entry name" value="GGDEF"/>
    <property type="match status" value="1"/>
</dbReference>
<evidence type="ECO:0000259" key="2">
    <source>
        <dbReference type="PROSITE" id="PS50113"/>
    </source>
</evidence>
<organism evidence="4 5">
    <name type="scientific">Pseudokineococcus marinus</name>
    <dbReference type="NCBI Taxonomy" id="351215"/>
    <lineage>
        <taxon>Bacteria</taxon>
        <taxon>Bacillati</taxon>
        <taxon>Actinomycetota</taxon>
        <taxon>Actinomycetes</taxon>
        <taxon>Kineosporiales</taxon>
        <taxon>Kineosporiaceae</taxon>
        <taxon>Pseudokineococcus</taxon>
    </lineage>
</organism>
<evidence type="ECO:0000259" key="1">
    <source>
        <dbReference type="PROSITE" id="PS50112"/>
    </source>
</evidence>
<dbReference type="PROSITE" id="PS50112">
    <property type="entry name" value="PAS"/>
    <property type="match status" value="1"/>
</dbReference>
<comment type="caution">
    <text evidence="4">The sequence shown here is derived from an EMBL/GenBank/DDBJ whole genome shotgun (WGS) entry which is preliminary data.</text>
</comment>
<dbReference type="CDD" id="cd00130">
    <property type="entry name" value="PAS"/>
    <property type="match status" value="1"/>
</dbReference>
<reference evidence="4 5" key="1">
    <citation type="submission" date="2020-05" db="EMBL/GenBank/DDBJ databases">
        <title>MicrobeNet Type strains.</title>
        <authorList>
            <person name="Nicholson A.C."/>
        </authorList>
    </citation>
    <scope>NUCLEOTIDE SEQUENCE [LARGE SCALE GENOMIC DNA]</scope>
    <source>
        <strain evidence="4 5">JCM 14547</strain>
    </source>
</reference>
<dbReference type="AlphaFoldDB" id="A0A849BLV5"/>
<protein>
    <submittedName>
        <fullName evidence="4">Diguanylate cyclase</fullName>
    </submittedName>
</protein>
<feature type="domain" description="PAC" evidence="2">
    <location>
        <begin position="99"/>
        <end position="151"/>
    </location>
</feature>
<gene>
    <name evidence="4" type="ORF">HLB09_11135</name>
</gene>
<evidence type="ECO:0000313" key="4">
    <source>
        <dbReference type="EMBL" id="NNH23631.1"/>
    </source>
</evidence>
<proteinExistence type="predicted"/>
<accession>A0A849BLV5</accession>
<name>A0A849BLV5_9ACTN</name>
<evidence type="ECO:0000259" key="3">
    <source>
        <dbReference type="PROSITE" id="PS50887"/>
    </source>
</evidence>
<dbReference type="Gene3D" id="3.30.70.270">
    <property type="match status" value="1"/>
</dbReference>
<dbReference type="Pfam" id="PF00990">
    <property type="entry name" value="GGDEF"/>
    <property type="match status" value="1"/>
</dbReference>
<dbReference type="PROSITE" id="PS50113">
    <property type="entry name" value="PAC"/>
    <property type="match status" value="1"/>
</dbReference>
<dbReference type="GO" id="GO:0006355">
    <property type="term" value="P:regulation of DNA-templated transcription"/>
    <property type="evidence" value="ECO:0007669"/>
    <property type="project" value="InterPro"/>
</dbReference>
<feature type="domain" description="GGDEF" evidence="3">
    <location>
        <begin position="180"/>
        <end position="311"/>
    </location>
</feature>
<dbReference type="InterPro" id="IPR000014">
    <property type="entry name" value="PAS"/>
</dbReference>
<dbReference type="RefSeq" id="WP_171203438.1">
    <property type="nucleotide sequence ID" value="NZ_BAAANP010000007.1"/>
</dbReference>
<dbReference type="InterPro" id="IPR029787">
    <property type="entry name" value="Nucleotide_cyclase"/>
</dbReference>
<dbReference type="InterPro" id="IPR000160">
    <property type="entry name" value="GGDEF_dom"/>
</dbReference>
<dbReference type="Gene3D" id="3.30.450.20">
    <property type="entry name" value="PAS domain"/>
    <property type="match status" value="1"/>
</dbReference>
<dbReference type="InterPro" id="IPR035965">
    <property type="entry name" value="PAS-like_dom_sf"/>
</dbReference>
<dbReference type="SUPFAM" id="SSF55073">
    <property type="entry name" value="Nucleotide cyclase"/>
    <property type="match status" value="1"/>
</dbReference>
<feature type="domain" description="PAS" evidence="1">
    <location>
        <begin position="25"/>
        <end position="96"/>
    </location>
</feature>
<dbReference type="CDD" id="cd01949">
    <property type="entry name" value="GGDEF"/>
    <property type="match status" value="1"/>
</dbReference>
<dbReference type="PANTHER" id="PTHR44757:SF2">
    <property type="entry name" value="BIOFILM ARCHITECTURE MAINTENANCE PROTEIN MBAA"/>
    <property type="match status" value="1"/>
</dbReference>
<dbReference type="NCBIfam" id="TIGR00229">
    <property type="entry name" value="sensory_box"/>
    <property type="match status" value="1"/>
</dbReference>
<dbReference type="Pfam" id="PF00989">
    <property type="entry name" value="PAS"/>
    <property type="match status" value="1"/>
</dbReference>
<dbReference type="PANTHER" id="PTHR44757">
    <property type="entry name" value="DIGUANYLATE CYCLASE DGCP"/>
    <property type="match status" value="1"/>
</dbReference>